<keyword evidence="2" id="KW-0732">Signal</keyword>
<dbReference type="PANTHER" id="PTHR30035">
    <property type="entry name" value="LIPOPROTEIN VACJ-RELATED"/>
    <property type="match status" value="1"/>
</dbReference>
<organism evidence="4 5">
    <name type="scientific">Candidatus Nitronereus thalassa</name>
    <dbReference type="NCBI Taxonomy" id="3020898"/>
    <lineage>
        <taxon>Bacteria</taxon>
        <taxon>Pseudomonadati</taxon>
        <taxon>Nitrospirota</taxon>
        <taxon>Nitrospiria</taxon>
        <taxon>Nitrospirales</taxon>
        <taxon>Nitrospiraceae</taxon>
        <taxon>Candidatus Nitronereus</taxon>
    </lineage>
</organism>
<evidence type="ECO:0000256" key="1">
    <source>
        <dbReference type="ARBA" id="ARBA00010634"/>
    </source>
</evidence>
<protein>
    <submittedName>
        <fullName evidence="4">VacJ family lipoprotein</fullName>
    </submittedName>
</protein>
<evidence type="ECO:0000256" key="3">
    <source>
        <dbReference type="SAM" id="Coils"/>
    </source>
</evidence>
<comment type="similarity">
    <text evidence="1">Belongs to the MlaA family.</text>
</comment>
<sequence length="318" mass="34599">MSLLLSIRALASLLAFIIGLILSGSPVIADSYGQDSIRVALLEQKVQLDQQIGQIEQRIQKVRSLSSRVEPSGTLVVLEIEGKLKTTEQKLDDGVPLLEEYMVEDTYLDPFDEKSSEVVSDPWEGFNSSVFDFNLGLDRRIIRPVARGYHTVMPDVAEQALGNAFSNIRFVPSLANNVFQGKVSEAGVIVGRFLINSTIGLAGLFDVAEAHFGLAAPAEEDAGQTLAKLGVGAGPYLVLPFLPPTTLRDGLGTLADLAMDPLNYVLPFVPQASKRVGETVNDRAKNLEQFQGIEDGTLDLYAAVRDAYWQTRAHAINQ</sequence>
<dbReference type="PRINTS" id="PR01805">
    <property type="entry name" value="VACJLIPOPROT"/>
</dbReference>
<keyword evidence="5" id="KW-1185">Reference proteome</keyword>
<keyword evidence="3" id="KW-0175">Coiled coil</keyword>
<dbReference type="Pfam" id="PF04333">
    <property type="entry name" value="MlaA"/>
    <property type="match status" value="1"/>
</dbReference>
<evidence type="ECO:0000313" key="5">
    <source>
        <dbReference type="Proteomes" id="UP001250932"/>
    </source>
</evidence>
<reference evidence="4 5" key="1">
    <citation type="journal article" date="2023" name="ISME J.">
        <title>Cultivation and genomic characterization of novel and ubiquitous marine nitrite-oxidizing bacteria from the Nitrospirales.</title>
        <authorList>
            <person name="Mueller A.J."/>
            <person name="Daebeler A."/>
            <person name="Herbold C.W."/>
            <person name="Kirkegaard R.H."/>
            <person name="Daims H."/>
        </authorList>
    </citation>
    <scope>NUCLEOTIDE SEQUENCE [LARGE SCALE GENOMIC DNA]</scope>
    <source>
        <strain evidence="4 5">EB</strain>
    </source>
</reference>
<proteinExistence type="inferred from homology"/>
<accession>A0ABU3K9P8</accession>
<feature type="coiled-coil region" evidence="3">
    <location>
        <begin position="38"/>
        <end position="65"/>
    </location>
</feature>
<dbReference type="PANTHER" id="PTHR30035:SF3">
    <property type="entry name" value="INTERMEMBRANE PHOSPHOLIPID TRANSPORT SYSTEM LIPOPROTEIN MLAA"/>
    <property type="match status" value="1"/>
</dbReference>
<evidence type="ECO:0000313" key="4">
    <source>
        <dbReference type="EMBL" id="MDT7043136.1"/>
    </source>
</evidence>
<evidence type="ECO:0000256" key="2">
    <source>
        <dbReference type="ARBA" id="ARBA00022729"/>
    </source>
</evidence>
<keyword evidence="4" id="KW-0449">Lipoprotein</keyword>
<dbReference type="InterPro" id="IPR007428">
    <property type="entry name" value="MlaA"/>
</dbReference>
<gene>
    <name evidence="4" type="ORF">PPG34_12315</name>
</gene>
<name>A0ABU3K9P8_9BACT</name>
<dbReference type="EMBL" id="JAQOUE010000001">
    <property type="protein sequence ID" value="MDT7043136.1"/>
    <property type="molecule type" value="Genomic_DNA"/>
</dbReference>
<dbReference type="Proteomes" id="UP001250932">
    <property type="component" value="Unassembled WGS sequence"/>
</dbReference>
<dbReference type="RefSeq" id="WP_313833633.1">
    <property type="nucleotide sequence ID" value="NZ_JAQOUE010000001.1"/>
</dbReference>
<comment type="caution">
    <text evidence="4">The sequence shown here is derived from an EMBL/GenBank/DDBJ whole genome shotgun (WGS) entry which is preliminary data.</text>
</comment>